<keyword evidence="3" id="KW-1185">Reference proteome</keyword>
<gene>
    <name evidence="2" type="ORF">PC9H_003321</name>
</gene>
<organism evidence="2 3">
    <name type="scientific">Pleurotus ostreatus</name>
    <name type="common">Oyster mushroom</name>
    <name type="synonym">White-rot fungus</name>
    <dbReference type="NCBI Taxonomy" id="5322"/>
    <lineage>
        <taxon>Eukaryota</taxon>
        <taxon>Fungi</taxon>
        <taxon>Dikarya</taxon>
        <taxon>Basidiomycota</taxon>
        <taxon>Agaricomycotina</taxon>
        <taxon>Agaricomycetes</taxon>
        <taxon>Agaricomycetidae</taxon>
        <taxon>Agaricales</taxon>
        <taxon>Pleurotineae</taxon>
        <taxon>Pleurotaceae</taxon>
        <taxon>Pleurotus</taxon>
    </lineage>
</organism>
<comment type="caution">
    <text evidence="2">The sequence shown here is derived from an EMBL/GenBank/DDBJ whole genome shotgun (WGS) entry which is preliminary data.</text>
</comment>
<reference evidence="2" key="1">
    <citation type="submission" date="2019-07" db="EMBL/GenBank/DDBJ databases">
        <authorList>
            <person name="Palmer J.M."/>
        </authorList>
    </citation>
    <scope>NUCLEOTIDE SEQUENCE</scope>
    <source>
        <strain evidence="2">PC9</strain>
    </source>
</reference>
<dbReference type="OrthoDB" id="3269398at2759"/>
<feature type="compositionally biased region" description="Low complexity" evidence="1">
    <location>
        <begin position="524"/>
        <end position="534"/>
    </location>
</feature>
<dbReference type="VEuPathDB" id="FungiDB:PC9H_003321"/>
<sequence>MRESNSDLDALLCDSPPSPVLSASAMSVSLTSGTIPIFLDERDGPELGDIPHGVGPDHSILSQLFLLSIERPRDGLPEELASIDSHNPDHQEQCAVQDSSSQKSFGTFGPLAAQRTSSWCPIDEAGDLIAYMQNEQEDSADPNRGVDPDLRLSEDALGLAVDLIQQETPARFVHCATDAAAAFTGDSGNGGLKIVDPTSPPQEGHLFTHGAPWSERTGHVQSTQQQDDDWQLYPTQPEDTAMPSKRTFKGSQTFSFPAKYRDEASEHPNHSEAQSVVESTDDYPEGAPLHHQLYSDTLPWLKDIAVDLLIDQEGFRSVQPIFKLTGYSPQARSLHPEGQECDGGVVEFMPVHRKTYNFHYAPFDSPPILRRVMVNKQESRDYISRQALLSIKDNGVYTVRGVETATFSVPYAKEGSGSLYAHVDCKMRWKFEYLVANRRLEKTGRFLDGEKTLTPLTFACSPLLLHPKQGKKVRLMHLVRKTVAAKLVAEKMELPARMRGPAVGTVLHGDWQTHRRAQSHAPQESHTSLSSESSSKGHHRELPRHVEIATNQRRVGRRRASSAGERPRNPGSPLHEDISTMQQNPQTGSNLVTGRHILPRSQLSEMIDSYSPCSPPSAITGMTPLTPYRGNKF</sequence>
<dbReference type="RefSeq" id="XP_036634387.1">
    <property type="nucleotide sequence ID" value="XM_036772914.1"/>
</dbReference>
<feature type="compositionally biased region" description="Polar residues" evidence="1">
    <location>
        <begin position="579"/>
        <end position="591"/>
    </location>
</feature>
<evidence type="ECO:0000313" key="2">
    <source>
        <dbReference type="EMBL" id="KAF7436488.1"/>
    </source>
</evidence>
<dbReference type="AlphaFoldDB" id="A0A8H6ZYV7"/>
<protein>
    <submittedName>
        <fullName evidence="2">Uncharacterized protein</fullName>
    </submittedName>
</protein>
<feature type="region of interest" description="Disordered" evidence="1">
    <location>
        <begin position="262"/>
        <end position="288"/>
    </location>
</feature>
<dbReference type="EMBL" id="JACETU010000002">
    <property type="protein sequence ID" value="KAF7436488.1"/>
    <property type="molecule type" value="Genomic_DNA"/>
</dbReference>
<proteinExistence type="predicted"/>
<feature type="region of interest" description="Disordered" evidence="1">
    <location>
        <begin position="512"/>
        <end position="591"/>
    </location>
</feature>
<dbReference type="Proteomes" id="UP000623687">
    <property type="component" value="Unassembled WGS sequence"/>
</dbReference>
<evidence type="ECO:0000256" key="1">
    <source>
        <dbReference type="SAM" id="MobiDB-lite"/>
    </source>
</evidence>
<evidence type="ECO:0000313" key="3">
    <source>
        <dbReference type="Proteomes" id="UP000623687"/>
    </source>
</evidence>
<dbReference type="GeneID" id="59373139"/>
<accession>A0A8H6ZYV7</accession>
<name>A0A8H6ZYV7_PLEOS</name>